<proteinExistence type="inferred from homology"/>
<dbReference type="Gene3D" id="3.40.630.10">
    <property type="entry name" value="Zn peptidases"/>
    <property type="match status" value="1"/>
</dbReference>
<dbReference type="PIRSF" id="PIRSF001123">
    <property type="entry name" value="PepA_GA"/>
    <property type="match status" value="1"/>
</dbReference>
<feature type="binding site" evidence="8">
    <location>
        <position position="181"/>
    </location>
    <ligand>
        <name>Zn(2+)</name>
        <dbReference type="ChEBI" id="CHEBI:29105"/>
        <label>2</label>
    </ligand>
</feature>
<keyword evidence="10" id="KW-1185">Reference proteome</keyword>
<dbReference type="InterPro" id="IPR008007">
    <property type="entry name" value="Peptidase_M42"/>
</dbReference>
<gene>
    <name evidence="9" type="ORF">H6A12_04650</name>
</gene>
<dbReference type="SUPFAM" id="SSF101821">
    <property type="entry name" value="Aminopeptidase/glucanase lid domain"/>
    <property type="match status" value="1"/>
</dbReference>
<comment type="caution">
    <text evidence="9">The sequence shown here is derived from an EMBL/GenBank/DDBJ whole genome shotgun (WGS) entry which is preliminary data.</text>
</comment>
<dbReference type="PANTHER" id="PTHR32481">
    <property type="entry name" value="AMINOPEPTIDASE"/>
    <property type="match status" value="1"/>
</dbReference>
<feature type="binding site" evidence="8">
    <location>
        <position position="64"/>
    </location>
    <ligand>
        <name>Zn(2+)</name>
        <dbReference type="ChEBI" id="CHEBI:29105"/>
        <label>1</label>
    </ligand>
</feature>
<dbReference type="InterPro" id="IPR051464">
    <property type="entry name" value="Peptidase_M42_aminopept"/>
</dbReference>
<dbReference type="CDD" id="cd05657">
    <property type="entry name" value="M42_glucanase_like"/>
    <property type="match status" value="1"/>
</dbReference>
<keyword evidence="4 8" id="KW-0479">Metal-binding</keyword>
<keyword evidence="5" id="KW-0378">Hydrolase</keyword>
<evidence type="ECO:0000256" key="4">
    <source>
        <dbReference type="ARBA" id="ARBA00022723"/>
    </source>
</evidence>
<dbReference type="EMBL" id="JACJKY010000005">
    <property type="protein sequence ID" value="MBM6920444.1"/>
    <property type="molecule type" value="Genomic_DNA"/>
</dbReference>
<dbReference type="GO" id="GO:0004177">
    <property type="term" value="F:aminopeptidase activity"/>
    <property type="evidence" value="ECO:0007669"/>
    <property type="project" value="UniProtKB-UniRule"/>
</dbReference>
<dbReference type="Gene3D" id="2.40.30.40">
    <property type="entry name" value="Peptidase M42, domain 2"/>
    <property type="match status" value="1"/>
</dbReference>
<comment type="cofactor">
    <cofactor evidence="8">
        <name>a divalent metal cation</name>
        <dbReference type="ChEBI" id="CHEBI:60240"/>
    </cofactor>
    <text evidence="8">Binds 2 divalent metal cations per subunit.</text>
</comment>
<reference evidence="9" key="2">
    <citation type="journal article" date="2021" name="Sci. Rep.">
        <title>The distribution of antibiotic resistance genes in chicken gut microbiota commensals.</title>
        <authorList>
            <person name="Juricova H."/>
            <person name="Matiasovicova J."/>
            <person name="Kubasova T."/>
            <person name="Cejkova D."/>
            <person name="Rychlik I."/>
        </authorList>
    </citation>
    <scope>NUCLEOTIDE SEQUENCE</scope>
    <source>
        <strain evidence="9">An559</strain>
    </source>
</reference>
<reference evidence="9" key="1">
    <citation type="submission" date="2020-08" db="EMBL/GenBank/DDBJ databases">
        <authorList>
            <person name="Cejkova D."/>
            <person name="Kubasova T."/>
            <person name="Jahodarova E."/>
            <person name="Rychlik I."/>
        </authorList>
    </citation>
    <scope>NUCLEOTIDE SEQUENCE</scope>
    <source>
        <strain evidence="9">An559</strain>
    </source>
</reference>
<sequence>MTDEILTRLKELIAIDSPTGFTKAAADYVFSALKEMGLSPVYTNKGGVFCTLTPGESPLLISAHLDTLGGIVSEIKSNGRLKIAPLGGLGLPNVEAENCRIYTYDGNVYTGTFQFVNPSIHVNHDYRTTERTYDNMEVILDEITASKEETAALGIENGCFVCFEPRLTITESGYIKSRFLDDKLSAAIVLAFAKQVTSGEITPSRSITLHFSVFEEVGHGGSASVPADTFETLCIDMGCVGDGLSCTEREVSICVKDARGPYHYEMTRALVSLAKELNLRYATDVYPFYSSDADMALTAGHDIRHALIGPGVYASHGYERSHIDGAVNTLALIGAYAKRPVNA</sequence>
<evidence type="ECO:0000256" key="3">
    <source>
        <dbReference type="ARBA" id="ARBA00022670"/>
    </source>
</evidence>
<dbReference type="SUPFAM" id="SSF53187">
    <property type="entry name" value="Zn-dependent exopeptidases"/>
    <property type="match status" value="1"/>
</dbReference>
<organism evidence="9 10">
    <name type="scientific">Merdimmobilis hominis</name>
    <dbReference type="NCBI Taxonomy" id="2897707"/>
    <lineage>
        <taxon>Bacteria</taxon>
        <taxon>Bacillati</taxon>
        <taxon>Bacillota</taxon>
        <taxon>Clostridia</taxon>
        <taxon>Eubacteriales</taxon>
        <taxon>Oscillospiraceae</taxon>
        <taxon>Merdimmobilis</taxon>
    </lineage>
</organism>
<dbReference type="InterPro" id="IPR023367">
    <property type="entry name" value="Peptidase_M42_dom2"/>
</dbReference>
<evidence type="ECO:0000256" key="1">
    <source>
        <dbReference type="ARBA" id="ARBA00006272"/>
    </source>
</evidence>
<dbReference type="Pfam" id="PF05343">
    <property type="entry name" value="Peptidase_M42"/>
    <property type="match status" value="1"/>
</dbReference>
<feature type="active site" description="Proton acceptor" evidence="7">
    <location>
        <position position="215"/>
    </location>
</feature>
<evidence type="ECO:0000256" key="8">
    <source>
        <dbReference type="PIRSR" id="PIRSR001123-2"/>
    </source>
</evidence>
<name>A0A938X6K0_9FIRM</name>
<protein>
    <submittedName>
        <fullName evidence="9">M42 family metallopeptidase</fullName>
    </submittedName>
</protein>
<dbReference type="Proteomes" id="UP000774750">
    <property type="component" value="Unassembled WGS sequence"/>
</dbReference>
<dbReference type="PANTHER" id="PTHR32481:SF7">
    <property type="entry name" value="AMINOPEPTIDASE YHFE-RELATED"/>
    <property type="match status" value="1"/>
</dbReference>
<evidence type="ECO:0000256" key="6">
    <source>
        <dbReference type="PIRNR" id="PIRNR001123"/>
    </source>
</evidence>
<dbReference type="AlphaFoldDB" id="A0A938X6K0"/>
<feature type="binding site" evidence="8">
    <location>
        <position position="181"/>
    </location>
    <ligand>
        <name>Zn(2+)</name>
        <dbReference type="ChEBI" id="CHEBI:29105"/>
        <label>1</label>
    </ligand>
</feature>
<dbReference type="GO" id="GO:0006508">
    <property type="term" value="P:proteolysis"/>
    <property type="evidence" value="ECO:0007669"/>
    <property type="project" value="UniProtKB-KW"/>
</dbReference>
<feature type="binding site" evidence="8">
    <location>
        <position position="216"/>
    </location>
    <ligand>
        <name>Zn(2+)</name>
        <dbReference type="ChEBI" id="CHEBI:29105"/>
        <label>2</label>
    </ligand>
</feature>
<evidence type="ECO:0000313" key="9">
    <source>
        <dbReference type="EMBL" id="MBM6920444.1"/>
    </source>
</evidence>
<evidence type="ECO:0000256" key="7">
    <source>
        <dbReference type="PIRSR" id="PIRSR001123-1"/>
    </source>
</evidence>
<keyword evidence="3" id="KW-0645">Protease</keyword>
<evidence type="ECO:0000313" key="10">
    <source>
        <dbReference type="Proteomes" id="UP000774750"/>
    </source>
</evidence>
<accession>A0A938X6K0</accession>
<dbReference type="GO" id="GO:0046872">
    <property type="term" value="F:metal ion binding"/>
    <property type="evidence" value="ECO:0007669"/>
    <property type="project" value="UniProtKB-UniRule"/>
</dbReference>
<evidence type="ECO:0000256" key="2">
    <source>
        <dbReference type="ARBA" id="ARBA00022438"/>
    </source>
</evidence>
<evidence type="ECO:0000256" key="5">
    <source>
        <dbReference type="ARBA" id="ARBA00022801"/>
    </source>
</evidence>
<keyword evidence="2" id="KW-0031">Aminopeptidase</keyword>
<feature type="binding site" evidence="8">
    <location>
        <position position="236"/>
    </location>
    <ligand>
        <name>Zn(2+)</name>
        <dbReference type="ChEBI" id="CHEBI:29105"/>
        <label>1</label>
    </ligand>
</feature>
<comment type="similarity">
    <text evidence="1 6">Belongs to the peptidase M42 family.</text>
</comment>
<dbReference type="RefSeq" id="WP_204445301.1">
    <property type="nucleotide sequence ID" value="NZ_JACJKY010000005.1"/>
</dbReference>